<sequence length="77" mass="8391">MLELQNASVSAVETILEETFQTPLTKDWFGGLGTWTVKHPAIHETKQNFGFGGNSGGAAEEKAGAIEFRKLKIQAEK</sequence>
<name>A0ABX5YP26_9PLAN</name>
<proteinExistence type="predicted"/>
<evidence type="ECO:0000313" key="1">
    <source>
        <dbReference type="EMBL" id="QEG17387.1"/>
    </source>
</evidence>
<evidence type="ECO:0000313" key="2">
    <source>
        <dbReference type="Proteomes" id="UP000322887"/>
    </source>
</evidence>
<accession>A0ABX5YP26</accession>
<reference evidence="1 2" key="1">
    <citation type="submission" date="2019-08" db="EMBL/GenBank/DDBJ databases">
        <title>Deep-cultivation of Planctomycetes and their phenomic and genomic characterization uncovers novel biology.</title>
        <authorList>
            <person name="Wiegand S."/>
            <person name="Jogler M."/>
            <person name="Boedeker C."/>
            <person name="Pinto D."/>
            <person name="Vollmers J."/>
            <person name="Rivas-Marin E."/>
            <person name="Kohn T."/>
            <person name="Peeters S.H."/>
            <person name="Heuer A."/>
            <person name="Rast P."/>
            <person name="Oberbeckmann S."/>
            <person name="Bunk B."/>
            <person name="Jeske O."/>
            <person name="Meyerdierks A."/>
            <person name="Storesund J.E."/>
            <person name="Kallscheuer N."/>
            <person name="Luecker S."/>
            <person name="Lage O.M."/>
            <person name="Pohl T."/>
            <person name="Merkel B.J."/>
            <person name="Hornburger P."/>
            <person name="Mueller R.-W."/>
            <person name="Bruemmer F."/>
            <person name="Labrenz M."/>
            <person name="Spormann A.M."/>
            <person name="Op den Camp H."/>
            <person name="Overmann J."/>
            <person name="Amann R."/>
            <person name="Jetten M.S.M."/>
            <person name="Mascher T."/>
            <person name="Medema M.H."/>
            <person name="Devos D.P."/>
            <person name="Kaster A.-K."/>
            <person name="Ovreas L."/>
            <person name="Rohde M."/>
            <person name="Galperin M.Y."/>
            <person name="Jogler C."/>
        </authorList>
    </citation>
    <scope>NUCLEOTIDE SEQUENCE [LARGE SCALE GENOMIC DNA]</scope>
    <source>
        <strain evidence="1 2">DSM 8797</strain>
    </source>
</reference>
<gene>
    <name evidence="1" type="ORF">GmarT_32670</name>
</gene>
<dbReference type="EMBL" id="CP042910">
    <property type="protein sequence ID" value="QEG17387.1"/>
    <property type="molecule type" value="Genomic_DNA"/>
</dbReference>
<protein>
    <submittedName>
        <fullName evidence="1">Uncharacterized protein</fullName>
    </submittedName>
</protein>
<keyword evidence="2" id="KW-1185">Reference proteome</keyword>
<organism evidence="1 2">
    <name type="scientific">Gimesia maris</name>
    <dbReference type="NCBI Taxonomy" id="122"/>
    <lineage>
        <taxon>Bacteria</taxon>
        <taxon>Pseudomonadati</taxon>
        <taxon>Planctomycetota</taxon>
        <taxon>Planctomycetia</taxon>
        <taxon>Planctomycetales</taxon>
        <taxon>Planctomycetaceae</taxon>
        <taxon>Gimesia</taxon>
    </lineage>
</organism>
<dbReference type="Proteomes" id="UP000322887">
    <property type="component" value="Chromosome"/>
</dbReference>